<dbReference type="Proteomes" id="UP000694388">
    <property type="component" value="Unplaced"/>
</dbReference>
<dbReference type="SUPFAM" id="SSF57997">
    <property type="entry name" value="Tropomyosin"/>
    <property type="match status" value="1"/>
</dbReference>
<evidence type="ECO:0000256" key="6">
    <source>
        <dbReference type="SAM" id="MobiDB-lite"/>
    </source>
</evidence>
<evidence type="ECO:0008006" key="9">
    <source>
        <dbReference type="Google" id="ProtNLM"/>
    </source>
</evidence>
<evidence type="ECO:0000313" key="8">
    <source>
        <dbReference type="Proteomes" id="UP000694388"/>
    </source>
</evidence>
<comment type="similarity">
    <text evidence="1">Belongs to the tropomyosin family.</text>
</comment>
<feature type="coiled-coil region" evidence="5">
    <location>
        <begin position="125"/>
        <end position="208"/>
    </location>
</feature>
<evidence type="ECO:0000313" key="7">
    <source>
        <dbReference type="Ensembl" id="ENSEBUP00000000317.1"/>
    </source>
</evidence>
<accession>A0A8C4NC43</accession>
<name>A0A8C4NC43_EPTBU</name>
<sequence>MEAIKKKMQMLKMDKDNALDKAEQAEVLRKEAEDRASQDDALSLDEKQQEATRKAAEAEAELAGLNRQLQLKEEELDRTQERLTLALEKQEEAEKAADESTRGMKVIENKSMKDEEKLELQEIQLKEAKFIAEEADRKYEEVRQQMFDQDTGHTQPSLKCVDLEEEVKNLTNDIKSLMAQNDEAESRAEYAERTVVKLEKTIDDLEDENLGIHEVLDQTLQELNNL</sequence>
<feature type="region of interest" description="Disordered" evidence="6">
    <location>
        <begin position="88"/>
        <end position="108"/>
    </location>
</feature>
<keyword evidence="3" id="KW-0514">Muscle protein</keyword>
<evidence type="ECO:0000256" key="2">
    <source>
        <dbReference type="ARBA" id="ARBA00023054"/>
    </source>
</evidence>
<proteinExistence type="inferred from homology"/>
<dbReference type="FunFam" id="1.20.5.170:FF:000001">
    <property type="entry name" value="Tropomyosin alpha-1 chain isoform 1"/>
    <property type="match status" value="1"/>
</dbReference>
<dbReference type="PRINTS" id="PR00194">
    <property type="entry name" value="TROPOMYOSIN"/>
</dbReference>
<evidence type="ECO:0000256" key="3">
    <source>
        <dbReference type="ARBA" id="ARBA00023179"/>
    </source>
</evidence>
<feature type="compositionally biased region" description="Basic and acidic residues" evidence="6">
    <location>
        <begin position="24"/>
        <end position="57"/>
    </location>
</feature>
<evidence type="ECO:0000256" key="4">
    <source>
        <dbReference type="ARBA" id="ARBA00023203"/>
    </source>
</evidence>
<reference evidence="7" key="1">
    <citation type="submission" date="2025-08" db="UniProtKB">
        <authorList>
            <consortium name="Ensembl"/>
        </authorList>
    </citation>
    <scope>IDENTIFICATION</scope>
</reference>
<dbReference type="OMA" id="MAQNDEA"/>
<dbReference type="Gene3D" id="1.20.5.1160">
    <property type="entry name" value="Vasodilator-stimulated phosphoprotein"/>
    <property type="match status" value="1"/>
</dbReference>
<dbReference type="GeneTree" id="ENSGT01030000234542"/>
<dbReference type="PANTHER" id="PTHR19269">
    <property type="entry name" value="TROPOMYOSIN"/>
    <property type="match status" value="1"/>
</dbReference>
<dbReference type="Gene3D" id="1.20.5.170">
    <property type="match status" value="1"/>
</dbReference>
<dbReference type="InterPro" id="IPR000533">
    <property type="entry name" value="Tropomyosin"/>
</dbReference>
<evidence type="ECO:0000256" key="5">
    <source>
        <dbReference type="SAM" id="Coils"/>
    </source>
</evidence>
<dbReference type="GO" id="GO:0003779">
    <property type="term" value="F:actin binding"/>
    <property type="evidence" value="ECO:0007669"/>
    <property type="project" value="UniProtKB-KW"/>
</dbReference>
<evidence type="ECO:0000256" key="1">
    <source>
        <dbReference type="ARBA" id="ARBA00009036"/>
    </source>
</evidence>
<reference evidence="7" key="2">
    <citation type="submission" date="2025-09" db="UniProtKB">
        <authorList>
            <consortium name="Ensembl"/>
        </authorList>
    </citation>
    <scope>IDENTIFICATION</scope>
</reference>
<keyword evidence="4" id="KW-0009">Actin-binding</keyword>
<dbReference type="Pfam" id="PF00261">
    <property type="entry name" value="Tropomyosin"/>
    <property type="match status" value="1"/>
</dbReference>
<keyword evidence="8" id="KW-1185">Reference proteome</keyword>
<organism evidence="7 8">
    <name type="scientific">Eptatretus burgeri</name>
    <name type="common">Inshore hagfish</name>
    <dbReference type="NCBI Taxonomy" id="7764"/>
    <lineage>
        <taxon>Eukaryota</taxon>
        <taxon>Metazoa</taxon>
        <taxon>Chordata</taxon>
        <taxon>Craniata</taxon>
        <taxon>Vertebrata</taxon>
        <taxon>Cyclostomata</taxon>
        <taxon>Myxini</taxon>
        <taxon>Myxiniformes</taxon>
        <taxon>Myxinidae</taxon>
        <taxon>Eptatretinae</taxon>
        <taxon>Eptatretus</taxon>
    </lineage>
</organism>
<dbReference type="Ensembl" id="ENSEBUT00000000612.1">
    <property type="protein sequence ID" value="ENSEBUP00000000317.1"/>
    <property type="gene ID" value="ENSEBUG00000000466.1"/>
</dbReference>
<protein>
    <recommendedName>
        <fullName evidence="9">Tropomyosin</fullName>
    </recommendedName>
</protein>
<feature type="region of interest" description="Disordered" evidence="6">
    <location>
        <begin position="24"/>
        <end position="58"/>
    </location>
</feature>
<keyword evidence="2 5" id="KW-0175">Coiled coil</keyword>
<dbReference type="AlphaFoldDB" id="A0A8C4NC43"/>